<evidence type="ECO:0000259" key="5">
    <source>
        <dbReference type="PROSITE" id="PS51462"/>
    </source>
</evidence>
<dbReference type="STRING" id="381306.AN478_09080"/>
<feature type="compositionally biased region" description="Basic and acidic residues" evidence="4">
    <location>
        <begin position="157"/>
        <end position="166"/>
    </location>
</feature>
<dbReference type="PROSITE" id="PS00893">
    <property type="entry name" value="NUDIX_BOX"/>
    <property type="match status" value="1"/>
</dbReference>
<dbReference type="Gene3D" id="3.90.79.10">
    <property type="entry name" value="Nucleoside Triphosphate Pyrophosphohydrolase"/>
    <property type="match status" value="1"/>
</dbReference>
<evidence type="ECO:0000313" key="6">
    <source>
        <dbReference type="EMBL" id="SCX82632.1"/>
    </source>
</evidence>
<dbReference type="InterPro" id="IPR015797">
    <property type="entry name" value="NUDIX_hydrolase-like_dom_sf"/>
</dbReference>
<dbReference type="CDD" id="cd04673">
    <property type="entry name" value="NUDIX_ADPRase"/>
    <property type="match status" value="1"/>
</dbReference>
<feature type="compositionally biased region" description="Basic and acidic residues" evidence="4">
    <location>
        <begin position="138"/>
        <end position="149"/>
    </location>
</feature>
<dbReference type="AlphaFoldDB" id="A0A0P9C5H4"/>
<dbReference type="InterPro" id="IPR020084">
    <property type="entry name" value="NUDIX_hydrolase_CS"/>
</dbReference>
<dbReference type="SUPFAM" id="SSF55811">
    <property type="entry name" value="Nudix"/>
    <property type="match status" value="1"/>
</dbReference>
<evidence type="ECO:0000256" key="3">
    <source>
        <dbReference type="RuleBase" id="RU003476"/>
    </source>
</evidence>
<dbReference type="EMBL" id="FMUN01000001">
    <property type="protein sequence ID" value="SCX82632.1"/>
    <property type="molecule type" value="Genomic_DNA"/>
</dbReference>
<evidence type="ECO:0000256" key="1">
    <source>
        <dbReference type="ARBA" id="ARBA00001946"/>
    </source>
</evidence>
<evidence type="ECO:0000256" key="4">
    <source>
        <dbReference type="SAM" id="MobiDB-lite"/>
    </source>
</evidence>
<evidence type="ECO:0000313" key="7">
    <source>
        <dbReference type="Proteomes" id="UP000183104"/>
    </source>
</evidence>
<reference evidence="7" key="1">
    <citation type="submission" date="2016-10" db="EMBL/GenBank/DDBJ databases">
        <authorList>
            <person name="Varghese N."/>
        </authorList>
    </citation>
    <scope>NUCLEOTIDE SEQUENCE [LARGE SCALE GENOMIC DNA]</scope>
    <source>
        <strain evidence="7">HL 19</strain>
    </source>
</reference>
<evidence type="ECO:0000256" key="2">
    <source>
        <dbReference type="ARBA" id="ARBA00022801"/>
    </source>
</evidence>
<dbReference type="OrthoDB" id="9791228at2"/>
<dbReference type="GO" id="GO:0016787">
    <property type="term" value="F:hydrolase activity"/>
    <property type="evidence" value="ECO:0007669"/>
    <property type="project" value="UniProtKB-KW"/>
</dbReference>
<protein>
    <submittedName>
        <fullName evidence="6">ADP-ribose pyrophosphatase YjhB, NUDIX family</fullName>
    </submittedName>
</protein>
<dbReference type="PROSITE" id="PS51462">
    <property type="entry name" value="NUDIX"/>
    <property type="match status" value="1"/>
</dbReference>
<comment type="similarity">
    <text evidence="3">Belongs to the Nudix hydrolase family.</text>
</comment>
<dbReference type="PRINTS" id="PR00502">
    <property type="entry name" value="NUDIXFAMILY"/>
</dbReference>
<organism evidence="6 7">
    <name type="scientific">Thiohalorhabdus denitrificans</name>
    <dbReference type="NCBI Taxonomy" id="381306"/>
    <lineage>
        <taxon>Bacteria</taxon>
        <taxon>Pseudomonadati</taxon>
        <taxon>Pseudomonadota</taxon>
        <taxon>Gammaproteobacteria</taxon>
        <taxon>Thiohalorhabdales</taxon>
        <taxon>Thiohalorhabdaceae</taxon>
        <taxon>Thiohalorhabdus</taxon>
    </lineage>
</organism>
<feature type="region of interest" description="Disordered" evidence="4">
    <location>
        <begin position="126"/>
        <end position="166"/>
    </location>
</feature>
<comment type="cofactor">
    <cofactor evidence="1">
        <name>Mg(2+)</name>
        <dbReference type="ChEBI" id="CHEBI:18420"/>
    </cofactor>
</comment>
<sequence>MNRKTTSARKEDPVPRPGVLAVVWKEDRVLLVQRRDPPQPGYWGFPGGRLEWGETILEAARRELREETGVDALPREAFGAVDVHDRDEAGNLRYHYALIAVRLDYREGIPRAGDDALAADWFAPRALPEPLSPGVGELLRRSRELRRPAADQAAMDPAHHPDRDGE</sequence>
<keyword evidence="7" id="KW-1185">Reference proteome</keyword>
<keyword evidence="2 3" id="KW-0378">Hydrolase</keyword>
<accession>A0A0P9C5H4</accession>
<dbReference type="InterPro" id="IPR020476">
    <property type="entry name" value="Nudix_hydrolase"/>
</dbReference>
<dbReference type="InterPro" id="IPR000086">
    <property type="entry name" value="NUDIX_hydrolase_dom"/>
</dbReference>
<dbReference type="Proteomes" id="UP000183104">
    <property type="component" value="Unassembled WGS sequence"/>
</dbReference>
<dbReference type="Pfam" id="PF00293">
    <property type="entry name" value="NUDIX"/>
    <property type="match status" value="1"/>
</dbReference>
<name>A0A0P9C5H4_9GAMM</name>
<dbReference type="PANTHER" id="PTHR43736">
    <property type="entry name" value="ADP-RIBOSE PYROPHOSPHATASE"/>
    <property type="match status" value="1"/>
</dbReference>
<gene>
    <name evidence="6" type="ORF">SAMN05661077_0587</name>
</gene>
<feature type="domain" description="Nudix hydrolase" evidence="5">
    <location>
        <begin position="14"/>
        <end position="144"/>
    </location>
</feature>
<dbReference type="PANTHER" id="PTHR43736:SF1">
    <property type="entry name" value="DIHYDRONEOPTERIN TRIPHOSPHATE DIPHOSPHATASE"/>
    <property type="match status" value="1"/>
</dbReference>
<proteinExistence type="inferred from homology"/>